<dbReference type="GO" id="GO:0016020">
    <property type="term" value="C:membrane"/>
    <property type="evidence" value="ECO:0007669"/>
    <property type="project" value="UniProtKB-SubCell"/>
</dbReference>
<keyword evidence="3" id="KW-0813">Transport</keyword>
<sequence length="394" mass="42804">RKFGRETGNSHCFACRISPRSSAVFANPEKPEGEDEDVQMERRRTADAVAAPDSEEKPAIVASCLRKEYAGRKKNCFAKRKKKVAIRNVSFCVKKGEVIGLLGHNGAGKSTAVKMITGDARPTAGQVRGSRGAPPGFLGYCPQESALWPSLTVREHLEVSAGAVGLTPPAPRRLADALKLQDQMALPAKALPEGAKRKLSFALSILGSPAVPAVLLLDEPTTGMDPEGQLQMWQLIRASFRNTARGALLTTHSMAEAEAVCDRVAVMVSGSLRWVGPQHLKSKFGRGYLLEMKLKSLARLEALHGEVLRIFPQAARQERSMFASLLVYKLPVEDVHPLSHAFFCLETGESGASLSLVCKTSPPSAGCKFDPWWGKLRSNMPEAKKSKHKTETIL</sequence>
<dbReference type="Pfam" id="PF00005">
    <property type="entry name" value="ABC_tran"/>
    <property type="match status" value="1"/>
</dbReference>
<protein>
    <recommendedName>
        <fullName evidence="11">ABC transporter domain-containing protein</fullName>
    </recommendedName>
</protein>
<dbReference type="Gene3D" id="3.40.50.300">
    <property type="entry name" value="P-loop containing nucleotide triphosphate hydrolases"/>
    <property type="match status" value="1"/>
</dbReference>
<feature type="domain" description="ABC transporter" evidence="11">
    <location>
        <begin position="71"/>
        <end position="294"/>
    </location>
</feature>
<comment type="similarity">
    <text evidence="2">Belongs to the ABC transporter superfamily. ABCA family.</text>
</comment>
<dbReference type="GO" id="GO:0016887">
    <property type="term" value="F:ATP hydrolysis activity"/>
    <property type="evidence" value="ECO:0007669"/>
    <property type="project" value="InterPro"/>
</dbReference>
<organism evidence="12">
    <name type="scientific">Capra hircus</name>
    <name type="common">Goat</name>
    <dbReference type="NCBI Taxonomy" id="9925"/>
    <lineage>
        <taxon>Eukaryota</taxon>
        <taxon>Metazoa</taxon>
        <taxon>Chordata</taxon>
        <taxon>Craniata</taxon>
        <taxon>Vertebrata</taxon>
        <taxon>Euteleostomi</taxon>
        <taxon>Mammalia</taxon>
        <taxon>Eutheria</taxon>
        <taxon>Laurasiatheria</taxon>
        <taxon>Artiodactyla</taxon>
        <taxon>Ruminantia</taxon>
        <taxon>Pecora</taxon>
        <taxon>Bovidae</taxon>
        <taxon>Caprinae</taxon>
        <taxon>Capra</taxon>
    </lineage>
</organism>
<evidence type="ECO:0000259" key="11">
    <source>
        <dbReference type="PROSITE" id="PS50893"/>
    </source>
</evidence>
<dbReference type="GO" id="GO:0005524">
    <property type="term" value="F:ATP binding"/>
    <property type="evidence" value="ECO:0007669"/>
    <property type="project" value="UniProtKB-KW"/>
</dbReference>
<evidence type="ECO:0000256" key="3">
    <source>
        <dbReference type="ARBA" id="ARBA00022448"/>
    </source>
</evidence>
<dbReference type="Ensembl" id="ENSCHIT00010059496.1">
    <property type="protein sequence ID" value="ENSCHIP00010042852.1"/>
    <property type="gene ID" value="ENSCHIG00010031160.1"/>
</dbReference>
<keyword evidence="6" id="KW-0067">ATP-binding</keyword>
<evidence type="ECO:0000256" key="10">
    <source>
        <dbReference type="SAM" id="MobiDB-lite"/>
    </source>
</evidence>
<evidence type="ECO:0000256" key="7">
    <source>
        <dbReference type="ARBA" id="ARBA00022967"/>
    </source>
</evidence>
<dbReference type="InterPro" id="IPR027417">
    <property type="entry name" value="P-loop_NTPase"/>
</dbReference>
<feature type="region of interest" description="Disordered" evidence="10">
    <location>
        <begin position="24"/>
        <end position="52"/>
    </location>
</feature>
<evidence type="ECO:0000256" key="8">
    <source>
        <dbReference type="ARBA" id="ARBA00022989"/>
    </source>
</evidence>
<name>A0A8C2Y3G8_CAPHI</name>
<evidence type="ECO:0000256" key="5">
    <source>
        <dbReference type="ARBA" id="ARBA00022741"/>
    </source>
</evidence>
<evidence type="ECO:0000313" key="12">
    <source>
        <dbReference type="Ensembl" id="ENSCHIP00010042852.1"/>
    </source>
</evidence>
<dbReference type="GO" id="GO:0005319">
    <property type="term" value="F:lipid transporter activity"/>
    <property type="evidence" value="ECO:0007669"/>
    <property type="project" value="TreeGrafter"/>
</dbReference>
<proteinExistence type="inferred from homology"/>
<dbReference type="PANTHER" id="PTHR19229">
    <property type="entry name" value="ATP-BINDING CASSETTE TRANSPORTER SUBFAMILY A ABCA"/>
    <property type="match status" value="1"/>
</dbReference>
<evidence type="ECO:0000256" key="4">
    <source>
        <dbReference type="ARBA" id="ARBA00022692"/>
    </source>
</evidence>
<keyword evidence="5" id="KW-0547">Nucleotide-binding</keyword>
<dbReference type="GO" id="GO:0140359">
    <property type="term" value="F:ABC-type transporter activity"/>
    <property type="evidence" value="ECO:0007669"/>
    <property type="project" value="InterPro"/>
</dbReference>
<dbReference type="InterPro" id="IPR003439">
    <property type="entry name" value="ABC_transporter-like_ATP-bd"/>
</dbReference>
<keyword evidence="7" id="KW-1278">Translocase</keyword>
<dbReference type="PANTHER" id="PTHR19229:SF274">
    <property type="entry name" value="ABC-TYPE ORGANIC ANION TRANSPORTER ABCA8"/>
    <property type="match status" value="1"/>
</dbReference>
<dbReference type="InterPro" id="IPR026082">
    <property type="entry name" value="ABCA"/>
</dbReference>
<evidence type="ECO:0000256" key="2">
    <source>
        <dbReference type="ARBA" id="ARBA00008869"/>
    </source>
</evidence>
<comment type="subcellular location">
    <subcellularLocation>
        <location evidence="1">Membrane</location>
        <topology evidence="1">Multi-pass membrane protein</topology>
    </subcellularLocation>
</comment>
<evidence type="ECO:0000256" key="6">
    <source>
        <dbReference type="ARBA" id="ARBA00022840"/>
    </source>
</evidence>
<dbReference type="PROSITE" id="PS50893">
    <property type="entry name" value="ABC_TRANSPORTER_2"/>
    <property type="match status" value="1"/>
</dbReference>
<dbReference type="FunFam" id="3.40.50.300:FF:000335">
    <property type="entry name" value="ATP binding cassette subfamily A member 5"/>
    <property type="match status" value="1"/>
</dbReference>
<reference evidence="12" key="1">
    <citation type="submission" date="2019-03" db="EMBL/GenBank/DDBJ databases">
        <title>Genome sequencing and reference-guided assembly of Black Bengal Goat (Capra hircus).</title>
        <authorList>
            <person name="Siddiki A.Z."/>
            <person name="Baten A."/>
            <person name="Billah M."/>
            <person name="Alam M.A.U."/>
            <person name="Shawrob K.S.M."/>
            <person name="Saha S."/>
            <person name="Chowdhury M."/>
            <person name="Rahman A.H."/>
            <person name="Stear M."/>
            <person name="Miah G."/>
            <person name="Das G.B."/>
            <person name="Hossain M.M."/>
            <person name="Kumkum M."/>
            <person name="Islam M.S."/>
            <person name="Mollah A.M."/>
            <person name="Ahsan A."/>
            <person name="Tusar F."/>
            <person name="Khan M.K.I."/>
        </authorList>
    </citation>
    <scope>NUCLEOTIDE SEQUENCE [LARGE SCALE GENOMIC DNA]</scope>
</reference>
<reference evidence="12" key="2">
    <citation type="submission" date="2025-08" db="UniProtKB">
        <authorList>
            <consortium name="Ensembl"/>
        </authorList>
    </citation>
    <scope>IDENTIFICATION</scope>
</reference>
<dbReference type="InterPro" id="IPR003593">
    <property type="entry name" value="AAA+_ATPase"/>
</dbReference>
<dbReference type="AlphaFoldDB" id="A0A8C2Y3G8"/>
<dbReference type="CDD" id="cd03263">
    <property type="entry name" value="ABC_subfamily_A"/>
    <property type="match status" value="1"/>
</dbReference>
<keyword evidence="8" id="KW-1133">Transmembrane helix</keyword>
<accession>A0A8C2Y3G8</accession>
<keyword evidence="4" id="KW-0812">Transmembrane</keyword>
<evidence type="ECO:0000256" key="1">
    <source>
        <dbReference type="ARBA" id="ARBA00004141"/>
    </source>
</evidence>
<dbReference type="SMART" id="SM00382">
    <property type="entry name" value="AAA"/>
    <property type="match status" value="1"/>
</dbReference>
<keyword evidence="9" id="KW-0472">Membrane</keyword>
<evidence type="ECO:0000256" key="9">
    <source>
        <dbReference type="ARBA" id="ARBA00023136"/>
    </source>
</evidence>
<dbReference type="SUPFAM" id="SSF52540">
    <property type="entry name" value="P-loop containing nucleoside triphosphate hydrolases"/>
    <property type="match status" value="1"/>
</dbReference>